<dbReference type="EMBL" id="BMUU01000010">
    <property type="protein sequence ID" value="GGY52288.1"/>
    <property type="molecule type" value="Genomic_DNA"/>
</dbReference>
<evidence type="ECO:0000313" key="3">
    <source>
        <dbReference type="EMBL" id="GGY52288.1"/>
    </source>
</evidence>
<reference evidence="4" key="1">
    <citation type="journal article" date="2019" name="Int. J. Syst. Evol. Microbiol.">
        <title>The Global Catalogue of Microorganisms (GCM) 10K type strain sequencing project: providing services to taxonomists for standard genome sequencing and annotation.</title>
        <authorList>
            <consortium name="The Broad Institute Genomics Platform"/>
            <consortium name="The Broad Institute Genome Sequencing Center for Infectious Disease"/>
            <person name="Wu L."/>
            <person name="Ma J."/>
        </authorList>
    </citation>
    <scope>NUCLEOTIDE SEQUENCE [LARGE SCALE GENOMIC DNA]</scope>
    <source>
        <strain evidence="4">JCM 4594</strain>
    </source>
</reference>
<dbReference type="GeneID" id="96293232"/>
<proteinExistence type="predicted"/>
<protein>
    <submittedName>
        <fullName evidence="3">Uncharacterized protein</fullName>
    </submittedName>
</protein>
<organism evidence="3 4">
    <name type="scientific">Streptomyces xanthochromogenes</name>
    <dbReference type="NCBI Taxonomy" id="67384"/>
    <lineage>
        <taxon>Bacteria</taxon>
        <taxon>Bacillati</taxon>
        <taxon>Actinomycetota</taxon>
        <taxon>Actinomycetes</taxon>
        <taxon>Kitasatosporales</taxon>
        <taxon>Streptomycetaceae</taxon>
        <taxon>Streptomyces</taxon>
    </lineage>
</organism>
<evidence type="ECO:0000313" key="4">
    <source>
        <dbReference type="Proteomes" id="UP000600946"/>
    </source>
</evidence>
<evidence type="ECO:0000256" key="2">
    <source>
        <dbReference type="SAM" id="SignalP"/>
    </source>
</evidence>
<dbReference type="RefSeq" id="WP_161251767.1">
    <property type="nucleotide sequence ID" value="NZ_BMUU01000010.1"/>
</dbReference>
<dbReference type="Proteomes" id="UP000600946">
    <property type="component" value="Unassembled WGS sequence"/>
</dbReference>
<keyword evidence="2" id="KW-0732">Signal</keyword>
<feature type="chain" id="PRO_5046068939" evidence="2">
    <location>
        <begin position="32"/>
        <end position="62"/>
    </location>
</feature>
<comment type="caution">
    <text evidence="3">The sequence shown here is derived from an EMBL/GenBank/DDBJ whole genome shotgun (WGS) entry which is preliminary data.</text>
</comment>
<name>A0ABQ3AIN1_9ACTN</name>
<keyword evidence="4" id="KW-1185">Reference proteome</keyword>
<sequence>MSFIRSTTGVIVAGIFAAGLLTAGATGIAHADDAPTTPTGVTAPAPSPSPTTTVSPGENPWN</sequence>
<gene>
    <name evidence="3" type="ORF">GCM10010326_53090</name>
</gene>
<evidence type="ECO:0000256" key="1">
    <source>
        <dbReference type="SAM" id="MobiDB-lite"/>
    </source>
</evidence>
<accession>A0ABQ3AIN1</accession>
<feature type="signal peptide" evidence="2">
    <location>
        <begin position="1"/>
        <end position="31"/>
    </location>
</feature>
<feature type="region of interest" description="Disordered" evidence="1">
    <location>
        <begin position="29"/>
        <end position="62"/>
    </location>
</feature>